<feature type="compositionally biased region" description="Low complexity" evidence="2">
    <location>
        <begin position="491"/>
        <end position="501"/>
    </location>
</feature>
<dbReference type="PROSITE" id="PS50005">
    <property type="entry name" value="TPR"/>
    <property type="match status" value="1"/>
</dbReference>
<reference evidence="3 4" key="1">
    <citation type="journal article" date="2024" name="Science">
        <title>Giant polyketide synthase enzymes in the biosynthesis of giant marine polyether toxins.</title>
        <authorList>
            <person name="Fallon T.R."/>
            <person name="Shende V.V."/>
            <person name="Wierzbicki I.H."/>
            <person name="Pendleton A.L."/>
            <person name="Watervoot N.F."/>
            <person name="Auber R.P."/>
            <person name="Gonzalez D.J."/>
            <person name="Wisecaver J.H."/>
            <person name="Moore B.S."/>
        </authorList>
    </citation>
    <scope>NUCLEOTIDE SEQUENCE [LARGE SCALE GENOMIC DNA]</scope>
    <source>
        <strain evidence="3 4">12B1</strain>
    </source>
</reference>
<dbReference type="EMBL" id="JBGBPQ010000010">
    <property type="protein sequence ID" value="KAL1518652.1"/>
    <property type="molecule type" value="Genomic_DNA"/>
</dbReference>
<evidence type="ECO:0000256" key="1">
    <source>
        <dbReference type="PROSITE-ProRule" id="PRU00339"/>
    </source>
</evidence>
<feature type="repeat" description="TPR" evidence="1">
    <location>
        <begin position="320"/>
        <end position="353"/>
    </location>
</feature>
<dbReference type="InterPro" id="IPR039190">
    <property type="entry name" value="TTC14"/>
</dbReference>
<feature type="compositionally biased region" description="Basic residues" evidence="2">
    <location>
        <begin position="438"/>
        <end position="467"/>
    </location>
</feature>
<feature type="compositionally biased region" description="Basic and acidic residues" evidence="2">
    <location>
        <begin position="468"/>
        <end position="478"/>
    </location>
</feature>
<dbReference type="SMART" id="SM00028">
    <property type="entry name" value="TPR"/>
    <property type="match status" value="2"/>
</dbReference>
<evidence type="ECO:0000256" key="2">
    <source>
        <dbReference type="SAM" id="MobiDB-lite"/>
    </source>
</evidence>
<keyword evidence="1" id="KW-0802">TPR repeat</keyword>
<dbReference type="AlphaFoldDB" id="A0AB34JC07"/>
<dbReference type="InterPro" id="IPR019734">
    <property type="entry name" value="TPR_rpt"/>
</dbReference>
<feature type="compositionally biased region" description="Gly residues" evidence="2">
    <location>
        <begin position="412"/>
        <end position="421"/>
    </location>
</feature>
<sequence length="600" mass="63475">MEESAQAWLREAAARGAGGSARLHARVLQLLRHDRPAPALAAGAGGLCPLPSLRSLVEKRSEERRAFRVGAAAVGRVVCVLPMGAIVQLHGAWPDAAWADVSAATDDREGGGSSERAMVVERMSAALEPAPAEMFAHLHHSSAYPRDAMICSLSEPGLCSPPWLVEGEYLIVAILANHPNGHISLSLRHEDCANASARAALGVYPGRPPAARLSPRAALPSALAMPLATPALHELIAAHRPSHAPHAVRRLLRAAGVAEHASCLGDEPPALPTFAQLRAEQNHEWAAQNVARGVAHARAGKATEAFASYKHALELDSGHVDAFVARGALLANGARFREAMDDFRTALRLCPGHANATKYMQLTAKKLDPPRAPSPRRPPDPPAPPRADPRGGGSSAAAAATAPAPSAAGAPSDGGGAAERGARLLGGGLLDRMVAALRGHKRERHDKSKRKKEKRKHVKSRRHKERKHEREKEGGERSSKKRRRSSKAECSDSSPSSASSEASERRSPAAVEGEEAAGQSAAPCAQDGSSGTRLGCSRSGEEAGASDGAALFQELSSRAAAVRDTVNRDDYWDSEQQEWDIAGLQSDLQLFSARPHTEPR</sequence>
<dbReference type="Proteomes" id="UP001515480">
    <property type="component" value="Unassembled WGS sequence"/>
</dbReference>
<evidence type="ECO:0008006" key="5">
    <source>
        <dbReference type="Google" id="ProtNLM"/>
    </source>
</evidence>
<dbReference type="Gene3D" id="1.25.40.10">
    <property type="entry name" value="Tetratricopeptide repeat domain"/>
    <property type="match status" value="1"/>
</dbReference>
<dbReference type="PANTHER" id="PTHR23184:SF9">
    <property type="entry name" value="TETRATRICOPEPTIDE REPEAT PROTEIN 14"/>
    <property type="match status" value="1"/>
</dbReference>
<organism evidence="3 4">
    <name type="scientific">Prymnesium parvum</name>
    <name type="common">Toxic golden alga</name>
    <dbReference type="NCBI Taxonomy" id="97485"/>
    <lineage>
        <taxon>Eukaryota</taxon>
        <taxon>Haptista</taxon>
        <taxon>Haptophyta</taxon>
        <taxon>Prymnesiophyceae</taxon>
        <taxon>Prymnesiales</taxon>
        <taxon>Prymnesiaceae</taxon>
        <taxon>Prymnesium</taxon>
    </lineage>
</organism>
<feature type="region of interest" description="Disordered" evidence="2">
    <location>
        <begin position="366"/>
        <end position="421"/>
    </location>
</feature>
<feature type="compositionally biased region" description="Low complexity" evidence="2">
    <location>
        <begin position="395"/>
        <end position="411"/>
    </location>
</feature>
<name>A0AB34JC07_PRYPA</name>
<protein>
    <recommendedName>
        <fullName evidence="5">Tetratricopeptide repeat protein 14</fullName>
    </recommendedName>
</protein>
<dbReference type="SUPFAM" id="SSF48452">
    <property type="entry name" value="TPR-like"/>
    <property type="match status" value="1"/>
</dbReference>
<evidence type="ECO:0000313" key="4">
    <source>
        <dbReference type="Proteomes" id="UP001515480"/>
    </source>
</evidence>
<keyword evidence="4" id="KW-1185">Reference proteome</keyword>
<feature type="compositionally biased region" description="Pro residues" evidence="2">
    <location>
        <begin position="370"/>
        <end position="386"/>
    </location>
</feature>
<proteinExistence type="predicted"/>
<evidence type="ECO:0000313" key="3">
    <source>
        <dbReference type="EMBL" id="KAL1518652.1"/>
    </source>
</evidence>
<dbReference type="InterPro" id="IPR011990">
    <property type="entry name" value="TPR-like_helical_dom_sf"/>
</dbReference>
<dbReference type="PANTHER" id="PTHR23184">
    <property type="entry name" value="TETRATRICOPEPTIDE REPEAT PROTEIN 14"/>
    <property type="match status" value="1"/>
</dbReference>
<feature type="region of interest" description="Disordered" evidence="2">
    <location>
        <begin position="437"/>
        <end position="548"/>
    </location>
</feature>
<accession>A0AB34JC07</accession>
<gene>
    <name evidence="3" type="ORF">AB1Y20_002940</name>
</gene>
<comment type="caution">
    <text evidence="3">The sequence shown here is derived from an EMBL/GenBank/DDBJ whole genome shotgun (WGS) entry which is preliminary data.</text>
</comment>